<reference evidence="2" key="1">
    <citation type="submission" date="2020-07" db="EMBL/GenBank/DDBJ databases">
        <title>Clinical and genomic characterization of carbapenemase-producing Enterobacterales causing secondary infections during the COVID-19 crisis at a New York City hospital.</title>
        <authorList>
            <person name="Gomez-Simmonds A."/>
            <person name="Annavajhala M.K."/>
            <person name="Uhlemann A.-C."/>
        </authorList>
    </citation>
    <scope>NUCLEOTIDE SEQUENCE</scope>
    <source>
        <strain evidence="2">NK1607</strain>
    </source>
</reference>
<dbReference type="Proteomes" id="UP000609027">
    <property type="component" value="Unassembled WGS sequence"/>
</dbReference>
<evidence type="ECO:0000313" key="3">
    <source>
        <dbReference type="Proteomes" id="UP000609027"/>
    </source>
</evidence>
<evidence type="ECO:0000313" key="2">
    <source>
        <dbReference type="EMBL" id="MBD3721887.1"/>
    </source>
</evidence>
<evidence type="ECO:0000256" key="1">
    <source>
        <dbReference type="SAM" id="Phobius"/>
    </source>
</evidence>
<feature type="transmembrane region" description="Helical" evidence="1">
    <location>
        <begin position="34"/>
        <end position="53"/>
    </location>
</feature>
<keyword evidence="1" id="KW-1133">Transmembrane helix</keyword>
<dbReference type="AlphaFoldDB" id="A0A927HWZ5"/>
<keyword evidence="1" id="KW-0812">Transmembrane</keyword>
<accession>A0A927HWZ5</accession>
<protein>
    <submittedName>
        <fullName evidence="2">Uncharacterized protein</fullName>
    </submittedName>
</protein>
<sequence>MFMLFRKLVLLGGACTLLLAYHGGYWLSDWPWLFYYALISWWFGFSWYIFITLKQLLFRERIRKGKIIAYR</sequence>
<proteinExistence type="predicted"/>
<organism evidence="2 3">
    <name type="scientific">Klebsiella pneumoniae</name>
    <dbReference type="NCBI Taxonomy" id="573"/>
    <lineage>
        <taxon>Bacteria</taxon>
        <taxon>Pseudomonadati</taxon>
        <taxon>Pseudomonadota</taxon>
        <taxon>Gammaproteobacteria</taxon>
        <taxon>Enterobacterales</taxon>
        <taxon>Enterobacteriaceae</taxon>
        <taxon>Klebsiella/Raoultella group</taxon>
        <taxon>Klebsiella</taxon>
        <taxon>Klebsiella pneumoniae complex</taxon>
    </lineage>
</organism>
<comment type="caution">
    <text evidence="2">The sequence shown here is derived from an EMBL/GenBank/DDBJ whole genome shotgun (WGS) entry which is preliminary data.</text>
</comment>
<name>A0A927HWZ5_KLEPN</name>
<keyword evidence="1" id="KW-0472">Membrane</keyword>
<gene>
    <name evidence="2" type="ORF">IE992_31215</name>
</gene>
<dbReference type="EMBL" id="JACXTJ010000011">
    <property type="protein sequence ID" value="MBD3721887.1"/>
    <property type="molecule type" value="Genomic_DNA"/>
</dbReference>